<organism evidence="2 3">
    <name type="scientific">Erythroxylum novogranatense</name>
    <dbReference type="NCBI Taxonomy" id="1862640"/>
    <lineage>
        <taxon>Eukaryota</taxon>
        <taxon>Viridiplantae</taxon>
        <taxon>Streptophyta</taxon>
        <taxon>Embryophyta</taxon>
        <taxon>Tracheophyta</taxon>
        <taxon>Spermatophyta</taxon>
        <taxon>Magnoliopsida</taxon>
        <taxon>eudicotyledons</taxon>
        <taxon>Gunneridae</taxon>
        <taxon>Pentapetalae</taxon>
        <taxon>rosids</taxon>
        <taxon>fabids</taxon>
        <taxon>Malpighiales</taxon>
        <taxon>Erythroxylaceae</taxon>
        <taxon>Erythroxylum</taxon>
    </lineage>
</organism>
<dbReference type="EMBL" id="JAIWQS010000010">
    <property type="protein sequence ID" value="KAJ8752196.1"/>
    <property type="molecule type" value="Genomic_DNA"/>
</dbReference>
<gene>
    <name evidence="2" type="ORF">K2173_003804</name>
</gene>
<comment type="caution">
    <text evidence="2">The sequence shown here is derived from an EMBL/GenBank/DDBJ whole genome shotgun (WGS) entry which is preliminary data.</text>
</comment>
<evidence type="ECO:0000313" key="3">
    <source>
        <dbReference type="Proteomes" id="UP001159364"/>
    </source>
</evidence>
<feature type="region of interest" description="Disordered" evidence="1">
    <location>
        <begin position="1"/>
        <end position="31"/>
    </location>
</feature>
<protein>
    <recommendedName>
        <fullName evidence="4">Transcription factor bHLH130</fullName>
    </recommendedName>
</protein>
<name>A0AAV8SIU7_9ROSI</name>
<evidence type="ECO:0000256" key="1">
    <source>
        <dbReference type="SAM" id="MobiDB-lite"/>
    </source>
</evidence>
<dbReference type="AlphaFoldDB" id="A0AAV8SIU7"/>
<keyword evidence="3" id="KW-1185">Reference proteome</keyword>
<evidence type="ECO:0000313" key="2">
    <source>
        <dbReference type="EMBL" id="KAJ8752196.1"/>
    </source>
</evidence>
<reference evidence="2 3" key="1">
    <citation type="submission" date="2021-09" db="EMBL/GenBank/DDBJ databases">
        <title>Genomic insights and catalytic innovation underlie evolution of tropane alkaloids biosynthesis.</title>
        <authorList>
            <person name="Wang Y.-J."/>
            <person name="Tian T."/>
            <person name="Huang J.-P."/>
            <person name="Huang S.-X."/>
        </authorList>
    </citation>
    <scope>NUCLEOTIDE SEQUENCE [LARGE SCALE GENOMIC DNA]</scope>
    <source>
        <strain evidence="2">KIB-2018</strain>
        <tissue evidence="2">Leaf</tissue>
    </source>
</reference>
<evidence type="ECO:0008006" key="4">
    <source>
        <dbReference type="Google" id="ProtNLM"/>
    </source>
</evidence>
<sequence length="348" mass="38388">MVKTEQKQRNTEPLFMDSSISHNYHHRNEQPSSGLLRFRSAPGLLFSNFVDNGSINDPISSFNELEDKFAAGVREAAGHFVNSQQSYSPLPPHYPRQNSSICSSAMDTSHGFFGTMELHQHEQVKKIDSTLARQNSSPAGLFGNLPAQNGYATVKSSGNYSPANSTNGEGSPRLKSQLSFLSRVPSSLGMLSQISEIGSESIVTGRPDNGKLSDNSRFYGSPGFPYNSWSESHYAEDISNLKRDQNGSGKLFANSQSEEHGNHVPLLSHHLSLPKTSAEMVPVEKFLNFQDSVPCKIRAKRGCATHPRSVAERVRSIHIFVKDFKICMLCVPITSFMSDFSGEKNPDQ</sequence>
<accession>A0AAV8SIU7</accession>
<dbReference type="Proteomes" id="UP001159364">
    <property type="component" value="Linkage Group LG10"/>
</dbReference>
<feature type="compositionally biased region" description="Basic and acidic residues" evidence="1">
    <location>
        <begin position="1"/>
        <end position="10"/>
    </location>
</feature>
<proteinExistence type="predicted"/>